<dbReference type="Gene3D" id="3.30.519.10">
    <property type="entry name" value="Guanine Nucleotide Dissociation Inhibitor, domain 2"/>
    <property type="match status" value="1"/>
</dbReference>
<dbReference type="RefSeq" id="XP_038067718.1">
    <property type="nucleotide sequence ID" value="XM_038211790.1"/>
</dbReference>
<dbReference type="FunFam" id="3.50.50.60:FF:000232">
    <property type="entry name" value="Rab GDP dissociation inhibitor"/>
    <property type="match status" value="1"/>
</dbReference>
<evidence type="ECO:0000313" key="5">
    <source>
        <dbReference type="Proteomes" id="UP000887568"/>
    </source>
</evidence>
<sequence length="446" mass="49423">MDEEYDAIILGTGLKECVISGLLSVAGKKVLHMDRNSYYGGDSASITPLSEMFKRYGRGDELSEEKNYGKDNSWNVDLIPKLIMANGELVRMLVLSGVTRYLEFKTIESSYVFYNGKISKLPATDAEALKTELVSFFAKKRFGNLVKNIMHSTEDGAIAEKGYVKGMTTEDMIKLFDISNVKDVIGHAIALHLDDDYLQQPCEETVKRLKLYFDSVAKYGKSPYLYPLYGLGELPQGFARLSAIYGGTYMLNKPIEEVVMEDGKVVGVKSQGETARTKLVVGDPSYFPDLVKQTGEVVRAICILDHPVCTKKGSPVGVSTQIIFPCSQVAGRKSDIYVCCVSFAHNVASKGHYVAIASCKVETDDPIKELDIALEVLKPIKAQFNSVDKIYEPINDGTENNVFITTSYDATTHFESTCANIHDVYKRVTGQPMDFSKVKVDLEVEN</sequence>
<evidence type="ECO:0000256" key="1">
    <source>
        <dbReference type="ARBA" id="ARBA00005593"/>
    </source>
</evidence>
<dbReference type="InterPro" id="IPR000806">
    <property type="entry name" value="RabGDI"/>
</dbReference>
<comment type="subcellular location">
    <subcellularLocation>
        <location evidence="3">Cytoplasm</location>
    </subcellularLocation>
</comment>
<dbReference type="PANTHER" id="PTHR11787">
    <property type="entry name" value="RAB GDP-DISSOCIATION INHIBITOR"/>
    <property type="match status" value="1"/>
</dbReference>
<dbReference type="PRINTS" id="PR00891">
    <property type="entry name" value="RABGDIREP"/>
</dbReference>
<dbReference type="AlphaFoldDB" id="A0A914AVK1"/>
<dbReference type="Proteomes" id="UP000887568">
    <property type="component" value="Unplaced"/>
</dbReference>
<evidence type="ECO:0000313" key="4">
    <source>
        <dbReference type="EnsemblMetazoa" id="XP_038067718.1"/>
    </source>
</evidence>
<comment type="similarity">
    <text evidence="1 3">Belongs to the Rab GDI family.</text>
</comment>
<dbReference type="GO" id="GO:0007264">
    <property type="term" value="P:small GTPase-mediated signal transduction"/>
    <property type="evidence" value="ECO:0007669"/>
    <property type="project" value="InterPro"/>
</dbReference>
<keyword evidence="2 3" id="KW-0343">GTPase activation</keyword>
<keyword evidence="5" id="KW-1185">Reference proteome</keyword>
<dbReference type="GO" id="GO:0015031">
    <property type="term" value="P:protein transport"/>
    <property type="evidence" value="ECO:0007669"/>
    <property type="project" value="InterPro"/>
</dbReference>
<dbReference type="SUPFAM" id="SSF51905">
    <property type="entry name" value="FAD/NAD(P)-binding domain"/>
    <property type="match status" value="2"/>
</dbReference>
<dbReference type="InterPro" id="IPR036188">
    <property type="entry name" value="FAD/NAD-bd_sf"/>
</dbReference>
<dbReference type="Pfam" id="PF00996">
    <property type="entry name" value="GDI"/>
    <property type="match status" value="1"/>
</dbReference>
<reference evidence="4" key="1">
    <citation type="submission" date="2022-11" db="UniProtKB">
        <authorList>
            <consortium name="EnsemblMetazoa"/>
        </authorList>
    </citation>
    <scope>IDENTIFICATION</scope>
</reference>
<dbReference type="EnsemblMetazoa" id="XM_038211790.1">
    <property type="protein sequence ID" value="XP_038067718.1"/>
    <property type="gene ID" value="LOC119737435"/>
</dbReference>
<dbReference type="FunFam" id="3.50.50.60:FF:000158">
    <property type="entry name" value="Rab GDP dissociation inhibitor"/>
    <property type="match status" value="1"/>
</dbReference>
<dbReference type="GO" id="GO:0005093">
    <property type="term" value="F:Rab GDP-dissociation inhibitor activity"/>
    <property type="evidence" value="ECO:0007669"/>
    <property type="project" value="InterPro"/>
</dbReference>
<evidence type="ECO:0000256" key="2">
    <source>
        <dbReference type="ARBA" id="ARBA00022468"/>
    </source>
</evidence>
<keyword evidence="3" id="KW-0963">Cytoplasm</keyword>
<dbReference type="OrthoDB" id="9446342at2759"/>
<proteinExistence type="inferred from homology"/>
<dbReference type="GO" id="GO:0005096">
    <property type="term" value="F:GTPase activator activity"/>
    <property type="evidence" value="ECO:0007669"/>
    <property type="project" value="UniProtKB-KW"/>
</dbReference>
<name>A0A914AVK1_PATMI</name>
<dbReference type="GeneID" id="119737435"/>
<dbReference type="GO" id="GO:0005737">
    <property type="term" value="C:cytoplasm"/>
    <property type="evidence" value="ECO:0007669"/>
    <property type="project" value="UniProtKB-SubCell"/>
</dbReference>
<evidence type="ECO:0000256" key="3">
    <source>
        <dbReference type="RuleBase" id="RU363124"/>
    </source>
</evidence>
<protein>
    <recommendedName>
        <fullName evidence="3">Rab GDP dissociation inhibitor</fullName>
    </recommendedName>
</protein>
<dbReference type="GO" id="GO:0016192">
    <property type="term" value="P:vesicle-mediated transport"/>
    <property type="evidence" value="ECO:0007669"/>
    <property type="project" value="TreeGrafter"/>
</dbReference>
<dbReference type="Gene3D" id="3.50.50.60">
    <property type="entry name" value="FAD/NAD(P)-binding domain"/>
    <property type="match status" value="1"/>
</dbReference>
<comment type="function">
    <text evidence="3">Regulates the GDP/GTP exchange reaction of most RAB proteins by inhibiting the dissociation of GDP from them, and the subsequent binding of GTP.</text>
</comment>
<accession>A0A914AVK1</accession>
<dbReference type="InterPro" id="IPR018203">
    <property type="entry name" value="GDP_dissociation_inhibitor"/>
</dbReference>
<dbReference type="PANTHER" id="PTHR11787:SF8">
    <property type="entry name" value="RAB GDP DISSOCIATION INHIBITOR"/>
    <property type="match status" value="1"/>
</dbReference>
<dbReference type="OMA" id="FETKAKM"/>
<dbReference type="Gene3D" id="1.10.405.10">
    <property type="entry name" value="Guanine Nucleotide Dissociation Inhibitor, domain 1"/>
    <property type="match status" value="1"/>
</dbReference>
<organism evidence="4 5">
    <name type="scientific">Patiria miniata</name>
    <name type="common">Bat star</name>
    <name type="synonym">Asterina miniata</name>
    <dbReference type="NCBI Taxonomy" id="46514"/>
    <lineage>
        <taxon>Eukaryota</taxon>
        <taxon>Metazoa</taxon>
        <taxon>Echinodermata</taxon>
        <taxon>Eleutherozoa</taxon>
        <taxon>Asterozoa</taxon>
        <taxon>Asteroidea</taxon>
        <taxon>Valvatacea</taxon>
        <taxon>Valvatida</taxon>
        <taxon>Asterinidae</taxon>
        <taxon>Patiria</taxon>
    </lineage>
</organism>
<dbReference type="PRINTS" id="PR00892">
    <property type="entry name" value="RABGDI"/>
</dbReference>